<dbReference type="PANTHER" id="PTHR46390">
    <property type="entry name" value="MANNOSE-1-PHOSPHATE GUANYLYLTRANSFERASE"/>
    <property type="match status" value="1"/>
</dbReference>
<gene>
    <name evidence="2" type="ORF">UU74_C0030G0007</name>
</gene>
<keyword evidence="2" id="KW-0808">Transferase</keyword>
<dbReference type="GO" id="GO:0009298">
    <property type="term" value="P:GDP-mannose biosynthetic process"/>
    <property type="evidence" value="ECO:0007669"/>
    <property type="project" value="TreeGrafter"/>
</dbReference>
<dbReference type="InterPro" id="IPR005835">
    <property type="entry name" value="NTP_transferase_dom"/>
</dbReference>
<dbReference type="PANTHER" id="PTHR46390:SF1">
    <property type="entry name" value="MANNOSE-1-PHOSPHATE GUANYLYLTRANSFERASE"/>
    <property type="match status" value="1"/>
</dbReference>
<organism evidence="2 3">
    <name type="scientific">Candidatus Woesebacteria bacterium GW2011_GWA1_41_7</name>
    <dbReference type="NCBI Taxonomy" id="1618556"/>
    <lineage>
        <taxon>Bacteria</taxon>
        <taxon>Candidatus Woeseibacteriota</taxon>
    </lineage>
</organism>
<reference evidence="2 3" key="1">
    <citation type="journal article" date="2015" name="Nature">
        <title>rRNA introns, odd ribosomes, and small enigmatic genomes across a large radiation of phyla.</title>
        <authorList>
            <person name="Brown C.T."/>
            <person name="Hug L.A."/>
            <person name="Thomas B.C."/>
            <person name="Sharon I."/>
            <person name="Castelle C.J."/>
            <person name="Singh A."/>
            <person name="Wilkins M.J."/>
            <person name="Williams K.H."/>
            <person name="Banfield J.F."/>
        </authorList>
    </citation>
    <scope>NUCLEOTIDE SEQUENCE [LARGE SCALE GENOMIC DNA]</scope>
</reference>
<accession>A0A0G0WW16</accession>
<comment type="caution">
    <text evidence="2">The sequence shown here is derived from an EMBL/GenBank/DDBJ whole genome shotgun (WGS) entry which is preliminary data.</text>
</comment>
<dbReference type="Proteomes" id="UP000033969">
    <property type="component" value="Unassembled WGS sequence"/>
</dbReference>
<name>A0A0G0WW16_9BACT</name>
<dbReference type="EMBL" id="LCBU01000030">
    <property type="protein sequence ID" value="KKS16940.1"/>
    <property type="molecule type" value="Genomic_DNA"/>
</dbReference>
<protein>
    <submittedName>
        <fullName evidence="2">Mannose-1-phosphate guanylyltransferase (GDP), mannose-6-phosphate isomerase, type 2</fullName>
    </submittedName>
</protein>
<dbReference type="GO" id="GO:0004475">
    <property type="term" value="F:mannose-1-phosphate guanylyltransferase (GTP) activity"/>
    <property type="evidence" value="ECO:0007669"/>
    <property type="project" value="TreeGrafter"/>
</dbReference>
<evidence type="ECO:0000313" key="3">
    <source>
        <dbReference type="Proteomes" id="UP000033969"/>
    </source>
</evidence>
<proteinExistence type="predicted"/>
<dbReference type="Gene3D" id="3.90.550.10">
    <property type="entry name" value="Spore Coat Polysaccharide Biosynthesis Protein SpsA, Chain A"/>
    <property type="match status" value="1"/>
</dbReference>
<keyword evidence="2" id="KW-0548">Nucleotidyltransferase</keyword>
<sequence length="223" mass="25536">MKILKILSKLKMRGADDYKNHLYALILAGGGGTRLWPRSRQKTPKQFLKLFDNETLTQVAIRRFTEILPWENIFIVTVSSDYKKEILKEVPQMRPENIIVEPVRRETGPAHALGALYIESRDPDAVIMTESADRIVKPVSRYLETLLKAAKVAYQDHVLIAMGVEPRYPHTGLGHIKKGKKIRIKGSVDFYKLDGFVEKPPIELAKRYICLDCGRPSEFFQKT</sequence>
<evidence type="ECO:0000259" key="1">
    <source>
        <dbReference type="Pfam" id="PF00483"/>
    </source>
</evidence>
<dbReference type="Pfam" id="PF00483">
    <property type="entry name" value="NTP_transferase"/>
    <property type="match status" value="1"/>
</dbReference>
<dbReference type="InterPro" id="IPR051161">
    <property type="entry name" value="Mannose-6P_isomerase_type2"/>
</dbReference>
<dbReference type="PATRIC" id="fig|1618556.3.peg.411"/>
<dbReference type="InterPro" id="IPR029044">
    <property type="entry name" value="Nucleotide-diphossugar_trans"/>
</dbReference>
<dbReference type="GO" id="GO:0016853">
    <property type="term" value="F:isomerase activity"/>
    <property type="evidence" value="ECO:0007669"/>
    <property type="project" value="UniProtKB-KW"/>
</dbReference>
<keyword evidence="2" id="KW-0413">Isomerase</keyword>
<evidence type="ECO:0000313" key="2">
    <source>
        <dbReference type="EMBL" id="KKS16940.1"/>
    </source>
</evidence>
<feature type="domain" description="Nucleotidyl transferase" evidence="1">
    <location>
        <begin position="24"/>
        <end position="208"/>
    </location>
</feature>
<dbReference type="AlphaFoldDB" id="A0A0G0WW16"/>
<dbReference type="SUPFAM" id="SSF53448">
    <property type="entry name" value="Nucleotide-diphospho-sugar transferases"/>
    <property type="match status" value="1"/>
</dbReference>